<protein>
    <recommendedName>
        <fullName evidence="3">F-box domain-containing protein</fullName>
    </recommendedName>
</protein>
<sequence>MSDSFTSNAMSPILGRLCTTLPEIQPYNHSAFLKMPAELRLMVYKHLFNGTRVTFGYRRVGDEYRKVLPSRNALAILRVCRQTYKDAEDLWISRILFSFEDNMTLLDKLSLLPVETLGQIKHLRTRMLGHEPFLLQVDFEDELAYKLLLLPGLQLDTLTIVAGFCCNYFKSGHMKDFLKTSFPCKELHQVTPGSPFHSHVTPNPLRTPKYLIADIVAWENILVGRTDTSAQVSISIIQSSETGNERTGTVYKDSARQLLTETAISQEVIGQENLTSVGIELEPSVETLVIFKPSFTTATAPSLAPIADEETELEIPDSDDEEDIPRVWRGDLRDKYVQDTFIDKDRMTTGKAFPWPEEMDSEYTIFDEYSNINEMFWHTPTFD</sequence>
<name>A0A5M9K8K3_MONFR</name>
<evidence type="ECO:0000313" key="2">
    <source>
        <dbReference type="Proteomes" id="UP000322873"/>
    </source>
</evidence>
<dbReference type="PANTHER" id="PTHR38790">
    <property type="entry name" value="2EXR DOMAIN-CONTAINING PROTEIN-RELATED"/>
    <property type="match status" value="1"/>
</dbReference>
<reference evidence="1 2" key="1">
    <citation type="submission" date="2019-06" db="EMBL/GenBank/DDBJ databases">
        <title>Genome Sequence of the Brown Rot Fungal Pathogen Monilinia fructicola.</title>
        <authorList>
            <person name="De Miccolis Angelini R.M."/>
            <person name="Landi L."/>
            <person name="Abate D."/>
            <person name="Pollastro S."/>
            <person name="Romanazzi G."/>
            <person name="Faretra F."/>
        </authorList>
    </citation>
    <scope>NUCLEOTIDE SEQUENCE [LARGE SCALE GENOMIC DNA]</scope>
    <source>
        <strain evidence="1 2">Mfrc123</strain>
    </source>
</reference>
<keyword evidence="2" id="KW-1185">Reference proteome</keyword>
<comment type="caution">
    <text evidence="1">The sequence shown here is derived from an EMBL/GenBank/DDBJ whole genome shotgun (WGS) entry which is preliminary data.</text>
</comment>
<dbReference type="EMBL" id="VICG01000001">
    <property type="protein sequence ID" value="KAA8577207.1"/>
    <property type="molecule type" value="Genomic_DNA"/>
</dbReference>
<dbReference type="OrthoDB" id="72726at2759"/>
<dbReference type="AlphaFoldDB" id="A0A5M9K8K3"/>
<dbReference type="VEuPathDB" id="FungiDB:MFRU_021g00830"/>
<gene>
    <name evidence="1" type="ORF">EYC84_007199</name>
</gene>
<dbReference type="Proteomes" id="UP000322873">
    <property type="component" value="Unassembled WGS sequence"/>
</dbReference>
<accession>A0A5M9K8K3</accession>
<evidence type="ECO:0008006" key="3">
    <source>
        <dbReference type="Google" id="ProtNLM"/>
    </source>
</evidence>
<organism evidence="1 2">
    <name type="scientific">Monilinia fructicola</name>
    <name type="common">Brown rot fungus</name>
    <name type="synonym">Ciboria fructicola</name>
    <dbReference type="NCBI Taxonomy" id="38448"/>
    <lineage>
        <taxon>Eukaryota</taxon>
        <taxon>Fungi</taxon>
        <taxon>Dikarya</taxon>
        <taxon>Ascomycota</taxon>
        <taxon>Pezizomycotina</taxon>
        <taxon>Leotiomycetes</taxon>
        <taxon>Helotiales</taxon>
        <taxon>Sclerotiniaceae</taxon>
        <taxon>Monilinia</taxon>
    </lineage>
</organism>
<evidence type="ECO:0000313" key="1">
    <source>
        <dbReference type="EMBL" id="KAA8577207.1"/>
    </source>
</evidence>
<proteinExistence type="predicted"/>